<dbReference type="OrthoDB" id="2108at2759"/>
<dbReference type="Pfam" id="PF05383">
    <property type="entry name" value="La"/>
    <property type="match status" value="1"/>
</dbReference>
<evidence type="ECO:0000256" key="2">
    <source>
        <dbReference type="ARBA" id="ARBA00022884"/>
    </source>
</evidence>
<dbReference type="PANTHER" id="PTHR22792">
    <property type="entry name" value="LUPUS LA PROTEIN-RELATED"/>
    <property type="match status" value="1"/>
</dbReference>
<dbReference type="GO" id="GO:0005737">
    <property type="term" value="C:cytoplasm"/>
    <property type="evidence" value="ECO:0007669"/>
    <property type="project" value="UniProtKB-ARBA"/>
</dbReference>
<dbReference type="SMART" id="SM00715">
    <property type="entry name" value="LA"/>
    <property type="match status" value="1"/>
</dbReference>
<dbReference type="InterPro" id="IPR036388">
    <property type="entry name" value="WH-like_DNA-bd_sf"/>
</dbReference>
<dbReference type="InterPro" id="IPR002344">
    <property type="entry name" value="Lupus_La"/>
</dbReference>
<evidence type="ECO:0000256" key="1">
    <source>
        <dbReference type="ARBA" id="ARBA00004123"/>
    </source>
</evidence>
<evidence type="ECO:0000256" key="4">
    <source>
        <dbReference type="PROSITE-ProRule" id="PRU00332"/>
    </source>
</evidence>
<organism evidence="6 7">
    <name type="scientific">Polarella glacialis</name>
    <name type="common">Dinoflagellate</name>
    <dbReference type="NCBI Taxonomy" id="89957"/>
    <lineage>
        <taxon>Eukaryota</taxon>
        <taxon>Sar</taxon>
        <taxon>Alveolata</taxon>
        <taxon>Dinophyceae</taxon>
        <taxon>Suessiales</taxon>
        <taxon>Suessiaceae</taxon>
        <taxon>Polarella</taxon>
    </lineage>
</organism>
<dbReference type="Proteomes" id="UP000654075">
    <property type="component" value="Unassembled WGS sequence"/>
</dbReference>
<comment type="subcellular location">
    <subcellularLocation>
        <location evidence="1">Nucleus</location>
    </subcellularLocation>
</comment>
<keyword evidence="3" id="KW-0539">Nucleus</keyword>
<keyword evidence="7" id="KW-1185">Reference proteome</keyword>
<evidence type="ECO:0000313" key="7">
    <source>
        <dbReference type="Proteomes" id="UP000654075"/>
    </source>
</evidence>
<reference evidence="6" key="1">
    <citation type="submission" date="2021-02" db="EMBL/GenBank/DDBJ databases">
        <authorList>
            <person name="Dougan E. K."/>
            <person name="Rhodes N."/>
            <person name="Thang M."/>
            <person name="Chan C."/>
        </authorList>
    </citation>
    <scope>NUCLEOTIDE SEQUENCE</scope>
</reference>
<evidence type="ECO:0000313" key="6">
    <source>
        <dbReference type="EMBL" id="CAE8601197.1"/>
    </source>
</evidence>
<dbReference type="PROSITE" id="PS50961">
    <property type="entry name" value="HTH_LA"/>
    <property type="match status" value="1"/>
</dbReference>
<keyword evidence="2 4" id="KW-0694">RNA-binding</keyword>
<dbReference type="GO" id="GO:0003723">
    <property type="term" value="F:RNA binding"/>
    <property type="evidence" value="ECO:0007669"/>
    <property type="project" value="UniProtKB-UniRule"/>
</dbReference>
<feature type="non-terminal residue" evidence="6">
    <location>
        <position position="1"/>
    </location>
</feature>
<dbReference type="GO" id="GO:0005634">
    <property type="term" value="C:nucleus"/>
    <property type="evidence" value="ECO:0007669"/>
    <property type="project" value="UniProtKB-SubCell"/>
</dbReference>
<dbReference type="InterPro" id="IPR045180">
    <property type="entry name" value="La_dom_prot"/>
</dbReference>
<dbReference type="PRINTS" id="PR00302">
    <property type="entry name" value="LUPUSLA"/>
</dbReference>
<dbReference type="GO" id="GO:0006396">
    <property type="term" value="P:RNA processing"/>
    <property type="evidence" value="ECO:0007669"/>
    <property type="project" value="InterPro"/>
</dbReference>
<evidence type="ECO:0000256" key="3">
    <source>
        <dbReference type="ARBA" id="ARBA00023242"/>
    </source>
</evidence>
<dbReference type="PANTHER" id="PTHR22792:SF132">
    <property type="entry name" value="LA-RELATED PROTEIN 1"/>
    <property type="match status" value="1"/>
</dbReference>
<comment type="caution">
    <text evidence="6">The sequence shown here is derived from an EMBL/GenBank/DDBJ whole genome shotgun (WGS) entry which is preliminary data.</text>
</comment>
<feature type="domain" description="HTH La-type RNA-binding" evidence="5">
    <location>
        <begin position="1"/>
        <end position="83"/>
    </location>
</feature>
<name>A0A813EK09_POLGL</name>
<dbReference type="GO" id="GO:1990904">
    <property type="term" value="C:ribonucleoprotein complex"/>
    <property type="evidence" value="ECO:0007669"/>
    <property type="project" value="InterPro"/>
</dbReference>
<sequence length="99" mass="11275">VQTQIDYYFGRENLIKDVFLRSRIMNEEGWVQIHVLAGFRRIQNMTTDMSIINEAIAGCSKLEIDAGSASVRLKDDWQEWILTPGKMEEQGQAASPARS</sequence>
<evidence type="ECO:0000259" key="5">
    <source>
        <dbReference type="PROSITE" id="PS50961"/>
    </source>
</evidence>
<dbReference type="InterPro" id="IPR006630">
    <property type="entry name" value="La_HTH"/>
</dbReference>
<proteinExistence type="predicted"/>
<accession>A0A813EK09</accession>
<protein>
    <recommendedName>
        <fullName evidence="5">HTH La-type RNA-binding domain-containing protein</fullName>
    </recommendedName>
</protein>
<dbReference type="Gene3D" id="1.10.10.10">
    <property type="entry name" value="Winged helix-like DNA-binding domain superfamily/Winged helix DNA-binding domain"/>
    <property type="match status" value="1"/>
</dbReference>
<dbReference type="SUPFAM" id="SSF46785">
    <property type="entry name" value="Winged helix' DNA-binding domain"/>
    <property type="match status" value="1"/>
</dbReference>
<dbReference type="EMBL" id="CAJNNV010012905">
    <property type="protein sequence ID" value="CAE8601197.1"/>
    <property type="molecule type" value="Genomic_DNA"/>
</dbReference>
<dbReference type="CDD" id="cd07323">
    <property type="entry name" value="LAM"/>
    <property type="match status" value="1"/>
</dbReference>
<gene>
    <name evidence="6" type="ORF">PGLA1383_LOCUS19493</name>
</gene>
<dbReference type="InterPro" id="IPR036390">
    <property type="entry name" value="WH_DNA-bd_sf"/>
</dbReference>
<dbReference type="AlphaFoldDB" id="A0A813EK09"/>